<dbReference type="Gene3D" id="2.102.10.10">
    <property type="entry name" value="Rieske [2Fe-2S] iron-sulphur domain"/>
    <property type="match status" value="1"/>
</dbReference>
<dbReference type="InterPro" id="IPR056884">
    <property type="entry name" value="NPHP3-like_N"/>
</dbReference>
<dbReference type="GO" id="GO:0051537">
    <property type="term" value="F:2 iron, 2 sulfur cluster binding"/>
    <property type="evidence" value="ECO:0007669"/>
    <property type="project" value="UniProtKB-KW"/>
</dbReference>
<feature type="domain" description="Rieske" evidence="7">
    <location>
        <begin position="76"/>
        <end position="153"/>
    </location>
</feature>
<evidence type="ECO:0000313" key="8">
    <source>
        <dbReference type="EMBL" id="RSM17892.1"/>
    </source>
</evidence>
<dbReference type="GO" id="GO:0003824">
    <property type="term" value="F:catalytic activity"/>
    <property type="evidence" value="ECO:0007669"/>
    <property type="project" value="InterPro"/>
</dbReference>
<accession>A0A428UUG0</accession>
<evidence type="ECO:0000313" key="9">
    <source>
        <dbReference type="Proteomes" id="UP000288429"/>
    </source>
</evidence>
<dbReference type="InterPro" id="IPR027417">
    <property type="entry name" value="P-loop_NTPase"/>
</dbReference>
<dbReference type="Gene3D" id="3.40.50.300">
    <property type="entry name" value="P-loop containing nucleotide triphosphate hydrolases"/>
    <property type="match status" value="1"/>
</dbReference>
<dbReference type="InterPro" id="IPR036922">
    <property type="entry name" value="Rieske_2Fe-2S_sf"/>
</dbReference>
<evidence type="ECO:0000259" key="7">
    <source>
        <dbReference type="PROSITE" id="PS51296"/>
    </source>
</evidence>
<evidence type="ECO:0000256" key="1">
    <source>
        <dbReference type="ARBA" id="ARBA00022714"/>
    </source>
</evidence>
<proteinExistence type="predicted"/>
<keyword evidence="2" id="KW-0479">Metal-binding</keyword>
<protein>
    <recommendedName>
        <fullName evidence="10">Rieske domain-containing protein</fullName>
    </recommendedName>
</protein>
<dbReference type="InterPro" id="IPR007111">
    <property type="entry name" value="NACHT_NTPase"/>
</dbReference>
<dbReference type="InterPro" id="IPR053137">
    <property type="entry name" value="NLR-like"/>
</dbReference>
<keyword evidence="1" id="KW-0001">2Fe-2S</keyword>
<name>A0A428UUG0_9HYPO</name>
<dbReference type="CDD" id="cd03467">
    <property type="entry name" value="Rieske"/>
    <property type="match status" value="1"/>
</dbReference>
<dbReference type="EMBL" id="NIZV01000028">
    <property type="protein sequence ID" value="RSM17892.1"/>
    <property type="molecule type" value="Genomic_DNA"/>
</dbReference>
<dbReference type="Gene3D" id="3.40.50.1580">
    <property type="entry name" value="Nucleoside phosphorylase domain"/>
    <property type="match status" value="1"/>
</dbReference>
<keyword evidence="5" id="KW-0411">Iron-sulfur</keyword>
<feature type="domain" description="NACHT" evidence="6">
    <location>
        <begin position="395"/>
        <end position="542"/>
    </location>
</feature>
<dbReference type="Pfam" id="PF00355">
    <property type="entry name" value="Rieske"/>
    <property type="match status" value="1"/>
</dbReference>
<dbReference type="SUPFAM" id="SSF50022">
    <property type="entry name" value="ISP domain"/>
    <property type="match status" value="1"/>
</dbReference>
<dbReference type="GO" id="GO:0046872">
    <property type="term" value="F:metal ion binding"/>
    <property type="evidence" value="ECO:0007669"/>
    <property type="project" value="UniProtKB-KW"/>
</dbReference>
<reference evidence="8 9" key="1">
    <citation type="submission" date="2017-06" db="EMBL/GenBank/DDBJ databases">
        <title>Cmopartive genomic analysis of Ambrosia Fusariam Clade fungi.</title>
        <authorList>
            <person name="Stajich J.E."/>
            <person name="Carrillo J."/>
            <person name="Kijimoto T."/>
            <person name="Eskalen A."/>
            <person name="O'Donnell K."/>
            <person name="Kasson M."/>
        </authorList>
    </citation>
    <scope>NUCLEOTIDE SEQUENCE [LARGE SCALE GENOMIC DNA]</scope>
    <source>
        <strain evidence="8 9">NRRL 20438</strain>
    </source>
</reference>
<dbReference type="Pfam" id="PF24883">
    <property type="entry name" value="NPHP3_N"/>
    <property type="match status" value="1"/>
</dbReference>
<keyword evidence="9" id="KW-1185">Reference proteome</keyword>
<dbReference type="PANTHER" id="PTHR46082">
    <property type="entry name" value="ATP/GTP-BINDING PROTEIN-RELATED"/>
    <property type="match status" value="1"/>
</dbReference>
<evidence type="ECO:0000256" key="3">
    <source>
        <dbReference type="ARBA" id="ARBA00022737"/>
    </source>
</evidence>
<dbReference type="SUPFAM" id="SSF52540">
    <property type="entry name" value="P-loop containing nucleoside triphosphate hydrolases"/>
    <property type="match status" value="1"/>
</dbReference>
<evidence type="ECO:0000256" key="5">
    <source>
        <dbReference type="ARBA" id="ARBA00023014"/>
    </source>
</evidence>
<dbReference type="InterPro" id="IPR017941">
    <property type="entry name" value="Rieske_2Fe-2S"/>
</dbReference>
<dbReference type="PANTHER" id="PTHR46082:SF11">
    <property type="entry name" value="AAA+ ATPASE DOMAIN-CONTAINING PROTEIN-RELATED"/>
    <property type="match status" value="1"/>
</dbReference>
<evidence type="ECO:0000256" key="4">
    <source>
        <dbReference type="ARBA" id="ARBA00023004"/>
    </source>
</evidence>
<evidence type="ECO:0000259" key="6">
    <source>
        <dbReference type="PROSITE" id="PS50837"/>
    </source>
</evidence>
<comment type="caution">
    <text evidence="8">The sequence shown here is derived from an EMBL/GenBank/DDBJ whole genome shotgun (WGS) entry which is preliminary data.</text>
</comment>
<dbReference type="InterPro" id="IPR035994">
    <property type="entry name" value="Nucleoside_phosphorylase_sf"/>
</dbReference>
<dbReference type="SUPFAM" id="SSF53167">
    <property type="entry name" value="Purine and uridine phosphorylases"/>
    <property type="match status" value="1"/>
</dbReference>
<keyword evidence="4" id="KW-0408">Iron</keyword>
<organism evidence="8 9">
    <name type="scientific">Fusarium ambrosium</name>
    <dbReference type="NCBI Taxonomy" id="131363"/>
    <lineage>
        <taxon>Eukaryota</taxon>
        <taxon>Fungi</taxon>
        <taxon>Dikarya</taxon>
        <taxon>Ascomycota</taxon>
        <taxon>Pezizomycotina</taxon>
        <taxon>Sordariomycetes</taxon>
        <taxon>Hypocreomycetidae</taxon>
        <taxon>Hypocreales</taxon>
        <taxon>Nectriaceae</taxon>
        <taxon>Fusarium</taxon>
        <taxon>Fusarium solani species complex</taxon>
    </lineage>
</organism>
<dbReference type="PROSITE" id="PS51296">
    <property type="entry name" value="RIESKE"/>
    <property type="match status" value="1"/>
</dbReference>
<dbReference type="GO" id="GO:0009116">
    <property type="term" value="P:nucleoside metabolic process"/>
    <property type="evidence" value="ECO:0007669"/>
    <property type="project" value="InterPro"/>
</dbReference>
<gene>
    <name evidence="8" type="ORF">CDV31_003318</name>
</gene>
<sequence length="810" mass="90214">MNAFRPFFRQGADWAFVGHSSSFPDIAADDAGNLSKFRQCNSKSIPGCKAFHVSKENSSKSEEVPVGDDALAGELTDQVLVFQYKGKFHAVDHSCPHSSYPLSQGAPFDIEDFGMVLSAGLTCPKHGWSFDVFSGMSDRGSYRLKVWEVQLRDIKETESSKAAEKVEGVTEVIDKEVWVRRKQRIGYNHVGGPTCDRCDESYLVERRARETTDPIFHYGIIASGNTLVKEALTRDEVAESAGENCLCFEMEAAGLMNHFPCIVIRGISDYADSHKNDRWQRYVAATAAAYAKELLSFIPARNLEATKRAADVMISITEDLARIQSDTSNTKQAVQSMRTDVLNLDRQSALSRLPIAVGASFDSHAEENNPTCLPGTRLTLIREIMCWVQDPSSKSIFWLNGMAGTGKSTLSRALARSLATSNQLGGSFFFKRSEGDRSTSSRLFTTIAAQLGARNPSLASHIKWAIEDDSTISDKGLRIQFEKLILEPLVAFSTSTGKIETIVLVIDAWDECEVEDRQAKLILHLFSQARSQGLKVFLTSRPELSIRLGFRQIEGEYQDLVLHELGQDVVEGDLFSFFSHELTTIRLNYNASLPNREKLPEDWPGKSSLDSLLSLLHSVLSVPQSADAPVTIFHLSFRDFLVDAERHEGDDFWIDETTTHAKMATGCINVMRSFLKEDMCGMRSWKGEASNIERGAIGSYMPEEVEYACLQSSSHVEEAKGNSSADEVLAFLNVHFLHWAEALALMMRTVEAITAMQRLSDVFRWNICLSDFLADAVQIFKANQSILDKAPLQLYSSVLQFSPQNSVVRK</sequence>
<evidence type="ECO:0008006" key="10">
    <source>
        <dbReference type="Google" id="ProtNLM"/>
    </source>
</evidence>
<evidence type="ECO:0000256" key="2">
    <source>
        <dbReference type="ARBA" id="ARBA00022723"/>
    </source>
</evidence>
<keyword evidence="3" id="KW-0677">Repeat</keyword>
<dbReference type="Proteomes" id="UP000288429">
    <property type="component" value="Unassembled WGS sequence"/>
</dbReference>
<dbReference type="AlphaFoldDB" id="A0A428UUG0"/>
<dbReference type="PROSITE" id="PS50837">
    <property type="entry name" value="NACHT"/>
    <property type="match status" value="1"/>
</dbReference>